<accession>A0A645IT23</accession>
<sequence length="167" mass="20138">MDIKLYNTNIEDLNIEQKINKKIHFDLFDKNNKYDLVVEFYNNDLEEDLLGDDVSYEIKKKHYIFIKTLRNLFEKNSIKINKFNLMGSIETLNNNEMIISVLKTNSNKKENIIWPCKEIFVFEDHKNKLDTLLLSNIISENDYEFNLENLKEEFSIYDNDEEHHYLN</sequence>
<gene>
    <name evidence="1" type="ORF">SDC9_199172</name>
</gene>
<dbReference type="AlphaFoldDB" id="A0A645IT23"/>
<proteinExistence type="predicted"/>
<dbReference type="EMBL" id="VSSQ01116723">
    <property type="protein sequence ID" value="MPN51524.1"/>
    <property type="molecule type" value="Genomic_DNA"/>
</dbReference>
<protein>
    <submittedName>
        <fullName evidence="1">Uncharacterized protein</fullName>
    </submittedName>
</protein>
<organism evidence="1">
    <name type="scientific">bioreactor metagenome</name>
    <dbReference type="NCBI Taxonomy" id="1076179"/>
    <lineage>
        <taxon>unclassified sequences</taxon>
        <taxon>metagenomes</taxon>
        <taxon>ecological metagenomes</taxon>
    </lineage>
</organism>
<evidence type="ECO:0000313" key="1">
    <source>
        <dbReference type="EMBL" id="MPN51524.1"/>
    </source>
</evidence>
<reference evidence="1" key="1">
    <citation type="submission" date="2019-08" db="EMBL/GenBank/DDBJ databases">
        <authorList>
            <person name="Kucharzyk K."/>
            <person name="Murdoch R.W."/>
            <person name="Higgins S."/>
            <person name="Loffler F."/>
        </authorList>
    </citation>
    <scope>NUCLEOTIDE SEQUENCE</scope>
</reference>
<comment type="caution">
    <text evidence="1">The sequence shown here is derived from an EMBL/GenBank/DDBJ whole genome shotgun (WGS) entry which is preliminary data.</text>
</comment>
<name>A0A645IT23_9ZZZZ</name>